<reference evidence="1" key="1">
    <citation type="submission" date="2021-05" db="EMBL/GenBank/DDBJ databases">
        <authorList>
            <person name="Pan Q."/>
            <person name="Jouanno E."/>
            <person name="Zahm M."/>
            <person name="Klopp C."/>
            <person name="Cabau C."/>
            <person name="Louis A."/>
            <person name="Berthelot C."/>
            <person name="Parey E."/>
            <person name="Roest Crollius H."/>
            <person name="Montfort J."/>
            <person name="Robinson-Rechavi M."/>
            <person name="Bouchez O."/>
            <person name="Lampietro C."/>
            <person name="Lopez Roques C."/>
            <person name="Donnadieu C."/>
            <person name="Postlethwait J."/>
            <person name="Bobe J."/>
            <person name="Dillon D."/>
            <person name="Chandos A."/>
            <person name="von Hippel F."/>
            <person name="Guiguen Y."/>
        </authorList>
    </citation>
    <scope>NUCLEOTIDE SEQUENCE</scope>
    <source>
        <strain evidence="1">YG-Jan2019</strain>
    </source>
</reference>
<sequence length="285" mass="31453">MEDEKEIGKEIEDEIAKENEVVGSREVADRAAPTTSQEECVGLTPTHPLVTLINQTEKPVSLRNTTPHPSSEHWEWAPSTTLCPIAGIPQKSTKPSENLPSGLSAAGLASWKYKDIMGHIRSKDTVAPLRVSSTVAPQQVWLNVNHHCLPNRQKDISWMVVHGCLPTREFMYRRHIALTENCPHGCNTVENTYHVLAECSVARRVWALFVLSGRGVEEGPTSDLHPERRFTGEYHNDHKVGTRPVDCSAPQVVLPPLCRSSSSGGPRNPAQNGGWSGLLTGEFHQ</sequence>
<evidence type="ECO:0000313" key="1">
    <source>
        <dbReference type="EMBL" id="KAJ7985057.1"/>
    </source>
</evidence>
<comment type="caution">
    <text evidence="1">The sequence shown here is derived from an EMBL/GenBank/DDBJ whole genome shotgun (WGS) entry which is preliminary data.</text>
</comment>
<keyword evidence="2" id="KW-1185">Reference proteome</keyword>
<proteinExistence type="predicted"/>
<organism evidence="1 2">
    <name type="scientific">Dallia pectoralis</name>
    <name type="common">Alaska blackfish</name>
    <dbReference type="NCBI Taxonomy" id="75939"/>
    <lineage>
        <taxon>Eukaryota</taxon>
        <taxon>Metazoa</taxon>
        <taxon>Chordata</taxon>
        <taxon>Craniata</taxon>
        <taxon>Vertebrata</taxon>
        <taxon>Euteleostomi</taxon>
        <taxon>Actinopterygii</taxon>
        <taxon>Neopterygii</taxon>
        <taxon>Teleostei</taxon>
        <taxon>Protacanthopterygii</taxon>
        <taxon>Esociformes</taxon>
        <taxon>Umbridae</taxon>
        <taxon>Dallia</taxon>
    </lineage>
</organism>
<dbReference type="Proteomes" id="UP001157502">
    <property type="component" value="Chromosome 37"/>
</dbReference>
<accession>A0ACC2F125</accession>
<name>A0ACC2F125_DALPE</name>
<gene>
    <name evidence="1" type="ORF">DPEC_G00361190</name>
</gene>
<evidence type="ECO:0000313" key="2">
    <source>
        <dbReference type="Proteomes" id="UP001157502"/>
    </source>
</evidence>
<dbReference type="EMBL" id="CM055764">
    <property type="protein sequence ID" value="KAJ7985057.1"/>
    <property type="molecule type" value="Genomic_DNA"/>
</dbReference>
<protein>
    <submittedName>
        <fullName evidence="1">Uncharacterized protein</fullName>
    </submittedName>
</protein>